<dbReference type="Proteomes" id="UP001162992">
    <property type="component" value="Chromosome 6"/>
</dbReference>
<proteinExistence type="predicted"/>
<name>A0ACC2DA59_DIPCM</name>
<dbReference type="EMBL" id="CM055097">
    <property type="protein sequence ID" value="KAJ7551218.1"/>
    <property type="molecule type" value="Genomic_DNA"/>
</dbReference>
<reference evidence="2" key="1">
    <citation type="journal article" date="2024" name="Proc. Natl. Acad. Sci. U.S.A.">
        <title>Extraordinary preservation of gene collinearity over three hundred million years revealed in homosporous lycophytes.</title>
        <authorList>
            <person name="Li C."/>
            <person name="Wickell D."/>
            <person name="Kuo L.Y."/>
            <person name="Chen X."/>
            <person name="Nie B."/>
            <person name="Liao X."/>
            <person name="Peng D."/>
            <person name="Ji J."/>
            <person name="Jenkins J."/>
            <person name="Williams M."/>
            <person name="Shu S."/>
            <person name="Plott C."/>
            <person name="Barry K."/>
            <person name="Rajasekar S."/>
            <person name="Grimwood J."/>
            <person name="Han X."/>
            <person name="Sun S."/>
            <person name="Hou Z."/>
            <person name="He W."/>
            <person name="Dai G."/>
            <person name="Sun C."/>
            <person name="Schmutz J."/>
            <person name="Leebens-Mack J.H."/>
            <person name="Li F.W."/>
            <person name="Wang L."/>
        </authorList>
    </citation>
    <scope>NUCLEOTIDE SEQUENCE [LARGE SCALE GENOMIC DNA]</scope>
    <source>
        <strain evidence="2">cv. PW_Plant_1</strain>
    </source>
</reference>
<keyword evidence="2" id="KW-1185">Reference proteome</keyword>
<comment type="caution">
    <text evidence="1">The sequence shown here is derived from an EMBL/GenBank/DDBJ whole genome shotgun (WGS) entry which is preliminary data.</text>
</comment>
<evidence type="ECO:0000313" key="2">
    <source>
        <dbReference type="Proteomes" id="UP001162992"/>
    </source>
</evidence>
<gene>
    <name evidence="1" type="ORF">O6H91_06G005200</name>
</gene>
<organism evidence="1 2">
    <name type="scientific">Diphasiastrum complanatum</name>
    <name type="common">Issler's clubmoss</name>
    <name type="synonym">Lycopodium complanatum</name>
    <dbReference type="NCBI Taxonomy" id="34168"/>
    <lineage>
        <taxon>Eukaryota</taxon>
        <taxon>Viridiplantae</taxon>
        <taxon>Streptophyta</taxon>
        <taxon>Embryophyta</taxon>
        <taxon>Tracheophyta</taxon>
        <taxon>Lycopodiopsida</taxon>
        <taxon>Lycopodiales</taxon>
        <taxon>Lycopodiaceae</taxon>
        <taxon>Lycopodioideae</taxon>
        <taxon>Diphasiastrum</taxon>
    </lineage>
</organism>
<accession>A0ACC2DA59</accession>
<sequence length="437" mass="48195">MSYTQQFKDLGFEAQCSDAYPLLMDNISSTPQFHIVNIVHESPSSIPSSQSETLDFNAPQTDSISAESLSRRQPTDIVTTTPTTISSASSLAGQVRDDFGPRYRASPLNSGLWISIELTITISQIFASIIVLSLSRHEKPQTPLSVWVAGYAAGCLATLPLLYWRYTLRYARGFELDAAAQPASQFHDSNGLNRRSSYLALPHPVSRDEDHDNSSRTRSLEGRVSSRDNSRVERLVENFKIALDCYFAVWFVVGNVWVFGGHSSSGEAPILYRLCIVFLTFSCIGYAMPFILCATICCCLPCIIALLGFREEHPHGRGASPEIIASLPTFKFKAKESKKLKRLKEDEESDGEYFTEGGYVAAGTEKERAISADDALCCICLGNYTDGVDLRELPCTHHFHVACVDKWLNISALCPLCKHEIGGSISQHKPAANETGN</sequence>
<evidence type="ECO:0000313" key="1">
    <source>
        <dbReference type="EMBL" id="KAJ7551218.1"/>
    </source>
</evidence>
<protein>
    <submittedName>
        <fullName evidence="1">Uncharacterized protein</fullName>
    </submittedName>
</protein>